<evidence type="ECO:0000313" key="8">
    <source>
        <dbReference type="Proteomes" id="UP000762676"/>
    </source>
</evidence>
<dbReference type="SUPFAM" id="SSF57850">
    <property type="entry name" value="RING/U-box"/>
    <property type="match status" value="1"/>
</dbReference>
<evidence type="ECO:0000256" key="3">
    <source>
        <dbReference type="ARBA" id="ARBA00022833"/>
    </source>
</evidence>
<gene>
    <name evidence="7" type="ORF">ElyMa_000927300</name>
</gene>
<keyword evidence="1" id="KW-0479">Metal-binding</keyword>
<accession>A0AAV4H9H1</accession>
<dbReference type="AlphaFoldDB" id="A0AAV4H9H1"/>
<keyword evidence="4" id="KW-0040">ANK repeat</keyword>
<dbReference type="PROSITE" id="PS50089">
    <property type="entry name" value="ZF_RING_2"/>
    <property type="match status" value="2"/>
</dbReference>
<feature type="domain" description="RING-type" evidence="6">
    <location>
        <begin position="219"/>
        <end position="252"/>
    </location>
</feature>
<dbReference type="Proteomes" id="UP000762676">
    <property type="component" value="Unassembled WGS sequence"/>
</dbReference>
<dbReference type="SMART" id="SM00184">
    <property type="entry name" value="RING"/>
    <property type="match status" value="2"/>
</dbReference>
<dbReference type="Gene3D" id="1.25.40.20">
    <property type="entry name" value="Ankyrin repeat-containing domain"/>
    <property type="match status" value="1"/>
</dbReference>
<evidence type="ECO:0000259" key="6">
    <source>
        <dbReference type="PROSITE" id="PS50089"/>
    </source>
</evidence>
<feature type="repeat" description="ANK" evidence="4">
    <location>
        <begin position="11"/>
        <end position="43"/>
    </location>
</feature>
<evidence type="ECO:0000256" key="2">
    <source>
        <dbReference type="ARBA" id="ARBA00022771"/>
    </source>
</evidence>
<protein>
    <submittedName>
        <fullName evidence="7">E3 ubiquitin-protein ligase MIB2</fullName>
    </submittedName>
</protein>
<evidence type="ECO:0000256" key="1">
    <source>
        <dbReference type="ARBA" id="ARBA00022723"/>
    </source>
</evidence>
<dbReference type="InterPro" id="IPR013083">
    <property type="entry name" value="Znf_RING/FYVE/PHD"/>
</dbReference>
<dbReference type="PROSITE" id="PS50297">
    <property type="entry name" value="ANK_REP_REGION"/>
    <property type="match status" value="1"/>
</dbReference>
<name>A0AAV4H9H1_9GAST</name>
<dbReference type="GO" id="GO:0016567">
    <property type="term" value="P:protein ubiquitination"/>
    <property type="evidence" value="ECO:0007669"/>
    <property type="project" value="TreeGrafter"/>
</dbReference>
<dbReference type="GO" id="GO:0005737">
    <property type="term" value="C:cytoplasm"/>
    <property type="evidence" value="ECO:0007669"/>
    <property type="project" value="TreeGrafter"/>
</dbReference>
<dbReference type="Gene3D" id="3.30.40.10">
    <property type="entry name" value="Zinc/RING finger domain, C3HC4 (zinc finger)"/>
    <property type="match status" value="2"/>
</dbReference>
<keyword evidence="2 5" id="KW-0863">Zinc-finger</keyword>
<keyword evidence="8" id="KW-1185">Reference proteome</keyword>
<keyword evidence="3" id="KW-0862">Zinc</keyword>
<dbReference type="PANTHER" id="PTHR24202">
    <property type="entry name" value="E3 UBIQUITIN-PROTEIN LIGASE MIB2"/>
    <property type="match status" value="1"/>
</dbReference>
<organism evidence="7 8">
    <name type="scientific">Elysia marginata</name>
    <dbReference type="NCBI Taxonomy" id="1093978"/>
    <lineage>
        <taxon>Eukaryota</taxon>
        <taxon>Metazoa</taxon>
        <taxon>Spiralia</taxon>
        <taxon>Lophotrochozoa</taxon>
        <taxon>Mollusca</taxon>
        <taxon>Gastropoda</taxon>
        <taxon>Heterobranchia</taxon>
        <taxon>Euthyneura</taxon>
        <taxon>Panpulmonata</taxon>
        <taxon>Sacoglossa</taxon>
        <taxon>Placobranchoidea</taxon>
        <taxon>Plakobranchidae</taxon>
        <taxon>Elysia</taxon>
    </lineage>
</organism>
<dbReference type="InterPro" id="IPR001841">
    <property type="entry name" value="Znf_RING"/>
</dbReference>
<dbReference type="FunFam" id="1.10.1170.10:FF:000002">
    <property type="entry name" value="Baculoviral IAP repeat containing 7"/>
    <property type="match status" value="1"/>
</dbReference>
<evidence type="ECO:0000313" key="7">
    <source>
        <dbReference type="EMBL" id="GFR94762.1"/>
    </source>
</evidence>
<dbReference type="GO" id="GO:0008270">
    <property type="term" value="F:zinc ion binding"/>
    <property type="evidence" value="ECO:0007669"/>
    <property type="project" value="UniProtKB-KW"/>
</dbReference>
<reference evidence="7 8" key="1">
    <citation type="journal article" date="2021" name="Elife">
        <title>Chloroplast acquisition without the gene transfer in kleptoplastic sea slugs, Plakobranchus ocellatus.</title>
        <authorList>
            <person name="Maeda T."/>
            <person name="Takahashi S."/>
            <person name="Yoshida T."/>
            <person name="Shimamura S."/>
            <person name="Takaki Y."/>
            <person name="Nagai Y."/>
            <person name="Toyoda A."/>
            <person name="Suzuki Y."/>
            <person name="Arimoto A."/>
            <person name="Ishii H."/>
            <person name="Satoh N."/>
            <person name="Nishiyama T."/>
            <person name="Hasebe M."/>
            <person name="Maruyama T."/>
            <person name="Minagawa J."/>
            <person name="Obokata J."/>
            <person name="Shigenobu S."/>
        </authorList>
    </citation>
    <scope>NUCLEOTIDE SEQUENCE [LARGE SCALE GENOMIC DNA]</scope>
</reference>
<sequence>HGADIEIRNNRHQTPLLLAVSQGHTCLLELLVSRGARVNVTDEDGDTCLHLALMRQTVATEKDGSPMLDAIRSQLNLSEGEDQTGAAIACYLAQHGAELRARNNQGKTPMDIITDPKIEEVVKQFATVFIQKQAPPMKPAAPECDVCLNPNPLVTFQPCGHSVVCEECCIKMKKCIECKAIIDFKKTRDGRVIKSEQPSHSEEVILKKRLQELEDTVICPICMERQRSSVFLCGHATCGQCADSLKNCPICRRPIKHKINLF</sequence>
<comment type="caution">
    <text evidence="7">The sequence shown here is derived from an EMBL/GenBank/DDBJ whole genome shotgun (WGS) entry which is preliminary data.</text>
</comment>
<dbReference type="Pfam" id="PF12796">
    <property type="entry name" value="Ank_2"/>
    <property type="match status" value="1"/>
</dbReference>
<dbReference type="PANTHER" id="PTHR24202:SF4">
    <property type="entry name" value="E3 UBIQUITIN-PROTEIN LIGASE MIB2-RELATED"/>
    <property type="match status" value="1"/>
</dbReference>
<dbReference type="EMBL" id="BMAT01001888">
    <property type="protein sequence ID" value="GFR94762.1"/>
    <property type="molecule type" value="Genomic_DNA"/>
</dbReference>
<dbReference type="InterPro" id="IPR036770">
    <property type="entry name" value="Ankyrin_rpt-contain_sf"/>
</dbReference>
<dbReference type="CDD" id="cd16520">
    <property type="entry name" value="RING-HC_MIBs-like"/>
    <property type="match status" value="1"/>
</dbReference>
<evidence type="ECO:0000256" key="5">
    <source>
        <dbReference type="PROSITE-ProRule" id="PRU00175"/>
    </source>
</evidence>
<evidence type="ECO:0000256" key="4">
    <source>
        <dbReference type="PROSITE-ProRule" id="PRU00023"/>
    </source>
</evidence>
<dbReference type="InterPro" id="IPR002110">
    <property type="entry name" value="Ankyrin_rpt"/>
</dbReference>
<dbReference type="PROSITE" id="PS50088">
    <property type="entry name" value="ANK_REPEAT"/>
    <property type="match status" value="1"/>
</dbReference>
<dbReference type="SUPFAM" id="SSF48403">
    <property type="entry name" value="Ankyrin repeat"/>
    <property type="match status" value="1"/>
</dbReference>
<proteinExistence type="predicted"/>
<feature type="non-terminal residue" evidence="7">
    <location>
        <position position="1"/>
    </location>
</feature>
<feature type="domain" description="RING-type" evidence="6">
    <location>
        <begin position="144"/>
        <end position="179"/>
    </location>
</feature>
<dbReference type="Pfam" id="PF13920">
    <property type="entry name" value="zf-C3HC4_3"/>
    <property type="match status" value="2"/>
</dbReference>